<dbReference type="Proteomes" id="UP000290889">
    <property type="component" value="Chromosome"/>
</dbReference>
<gene>
    <name evidence="1" type="ORF">EQY75_07185</name>
</gene>
<evidence type="ECO:0000313" key="1">
    <source>
        <dbReference type="EMBL" id="QBA64333.1"/>
    </source>
</evidence>
<proteinExistence type="predicted"/>
<accession>A0A411E9W2</accession>
<reference evidence="1 2" key="1">
    <citation type="submission" date="2019-01" db="EMBL/GenBank/DDBJ databases">
        <title>Muriicola soli sp. nov., isolated from soil.</title>
        <authorList>
            <person name="Kang H.J."/>
            <person name="Kim S.B."/>
        </authorList>
    </citation>
    <scope>NUCLEOTIDE SEQUENCE [LARGE SCALE GENOMIC DNA]</scope>
    <source>
        <strain evidence="1 2">MMS17-SY002</strain>
    </source>
</reference>
<evidence type="ECO:0000313" key="2">
    <source>
        <dbReference type="Proteomes" id="UP000290889"/>
    </source>
</evidence>
<sequence length="514" mass="60702">MTNVNKDALFVLVKSLSKSEKRQFKLYVGRLGVNTDAKFLALFNLMDKMKSYDESVILGSGIVKKAQLSNLKAHLYRQILVSLRLNPVNQNIRVQIREQLDFATILYQKGLYKQSLKILDKVKSTAIENEEKNIAYEIVELEKIIETQYITRSIPDRADELAVQAKMLSEQNLMTSKLSNLSLQLYGMMLKVGYVRSEEDLQRVKEYFDAHLPSYNINNLGFREKLWLYKAHLWYSFLTQDFLSCYKYASKWVDLFYEYKEMIALNPVFFLKGNHYLLESLFYVKYASQFESVLARLEETVAQKDFPANDNIASLSFLYINANKLNLHFLKGTFEKGLYLVRIIEYGINKHRDRIDEHHIMVFYYKIACLYFGVGDNKNCIVYLKKIINNKNLKMREDLMCFARVLSLVAHYEAGMDYHLEIQLKSTYKFLLKMNDLHEVQKEMIKFLRKLGSIYPHELRAEFQKLYDRLKVFEDHPYEKRAFLYLDILSWLESHLENKPVAEVIRKKALKALR</sequence>
<dbReference type="OrthoDB" id="714416at2"/>
<protein>
    <submittedName>
        <fullName evidence="1">Uncharacterized protein</fullName>
    </submittedName>
</protein>
<keyword evidence="2" id="KW-1185">Reference proteome</keyword>
<dbReference type="EMBL" id="CP035544">
    <property type="protein sequence ID" value="QBA64333.1"/>
    <property type="molecule type" value="Genomic_DNA"/>
</dbReference>
<dbReference type="KEGG" id="mur:EQY75_07185"/>
<name>A0A411E9W2_9FLAO</name>
<dbReference type="RefSeq" id="WP_129604336.1">
    <property type="nucleotide sequence ID" value="NZ_CP035544.1"/>
</dbReference>
<dbReference type="AlphaFoldDB" id="A0A411E9W2"/>
<organism evidence="1 2">
    <name type="scientific">Muriicola soli</name>
    <dbReference type="NCBI Taxonomy" id="2507538"/>
    <lineage>
        <taxon>Bacteria</taxon>
        <taxon>Pseudomonadati</taxon>
        <taxon>Bacteroidota</taxon>
        <taxon>Flavobacteriia</taxon>
        <taxon>Flavobacteriales</taxon>
        <taxon>Flavobacteriaceae</taxon>
        <taxon>Muriicola</taxon>
    </lineage>
</organism>